<dbReference type="InterPro" id="IPR017853">
    <property type="entry name" value="GH"/>
</dbReference>
<dbReference type="InterPro" id="IPR006047">
    <property type="entry name" value="GH13_cat_dom"/>
</dbReference>
<evidence type="ECO:0000259" key="1">
    <source>
        <dbReference type="SMART" id="SM00642"/>
    </source>
</evidence>
<dbReference type="SUPFAM" id="SSF51445">
    <property type="entry name" value="(Trans)glycosidases"/>
    <property type="match status" value="1"/>
</dbReference>
<dbReference type="RefSeq" id="WP_344730623.1">
    <property type="nucleotide sequence ID" value="NZ_BAAAUS010000068.1"/>
</dbReference>
<dbReference type="SMART" id="SM00642">
    <property type="entry name" value="Aamy"/>
    <property type="match status" value="1"/>
</dbReference>
<dbReference type="InterPro" id="IPR054049">
    <property type="entry name" value="SupH-like_C"/>
</dbReference>
<organism evidence="2 3">
    <name type="scientific">Pseudonocardia yunnanensis</name>
    <dbReference type="NCBI Taxonomy" id="58107"/>
    <lineage>
        <taxon>Bacteria</taxon>
        <taxon>Bacillati</taxon>
        <taxon>Actinomycetota</taxon>
        <taxon>Actinomycetes</taxon>
        <taxon>Pseudonocardiales</taxon>
        <taxon>Pseudonocardiaceae</taxon>
        <taxon>Pseudonocardia</taxon>
    </lineage>
</organism>
<dbReference type="Proteomes" id="UP001597114">
    <property type="component" value="Unassembled WGS sequence"/>
</dbReference>
<feature type="domain" description="Glycosyl hydrolase family 13 catalytic" evidence="1">
    <location>
        <begin position="18"/>
        <end position="413"/>
    </location>
</feature>
<protein>
    <submittedName>
        <fullName evidence="2">Alpha-amylase family protein</fullName>
    </submittedName>
</protein>
<dbReference type="Gene3D" id="3.20.20.80">
    <property type="entry name" value="Glycosidases"/>
    <property type="match status" value="1"/>
</dbReference>
<dbReference type="Gene3D" id="2.60.40.1180">
    <property type="entry name" value="Golgi alpha-mannosidase II"/>
    <property type="match status" value="1"/>
</dbReference>
<evidence type="ECO:0000313" key="3">
    <source>
        <dbReference type="Proteomes" id="UP001597114"/>
    </source>
</evidence>
<sequence>MRLTRTSDLWWKTAVIYCLDIETYADGNGDGCGDIRGLIQNIDHLDRLGVTCLWLMPFFPTPDRDDGYDITDFYGVDERLGSLGDVVELIRTARDRGMRVIADLVVNHTSAQHPWFQSARSSPDSPYRDWYVWQDEPPADGPQGVVFPDQETSVWEYDEKAKQYYLHRFYKHQPDLDVANPEVRDEIARIMGFWMELGLSGFRVDAVPFLLETDGQDDATALPDPHDYLADLSAFLRRRNGEAVLLGEVNLPYPDTMTFFGANDGGGSTDELTMCFDFIGMQQMYLSLARADAEPLAETLRQRPAPPEDGHWATFVRNHDELTLDKLTESQRKEVFDAFGPDEDMQLYGRGLRRRLPPMLEGDQRRIRMVYSLLFSLPGTPVLYYGEEIGMAEDLSLPGRFAVRSDMDWAAAREQQSDPGSLLSWMRMLVECYRACPELAWGRYTILDPGQDARPVLAHRCDADGVTVVALHNFADQEVVAAPVLQGLSRLVLTDVLDPRAKPVRSRKDGTISVTLPPYGCRWLRCVQDR</sequence>
<evidence type="ECO:0000313" key="2">
    <source>
        <dbReference type="EMBL" id="MFD1524230.1"/>
    </source>
</evidence>
<keyword evidence="3" id="KW-1185">Reference proteome</keyword>
<dbReference type="InterPro" id="IPR013780">
    <property type="entry name" value="Glyco_hydro_b"/>
</dbReference>
<dbReference type="Gene3D" id="3.90.400.10">
    <property type="entry name" value="Oligo-1,6-glucosidase, Domain 2"/>
    <property type="match status" value="1"/>
</dbReference>
<reference evidence="3" key="1">
    <citation type="journal article" date="2019" name="Int. J. Syst. Evol. Microbiol.">
        <title>The Global Catalogue of Microorganisms (GCM) 10K type strain sequencing project: providing services to taxonomists for standard genome sequencing and annotation.</title>
        <authorList>
            <consortium name="The Broad Institute Genomics Platform"/>
            <consortium name="The Broad Institute Genome Sequencing Center for Infectious Disease"/>
            <person name="Wu L."/>
            <person name="Ma J."/>
        </authorList>
    </citation>
    <scope>NUCLEOTIDE SEQUENCE [LARGE SCALE GENOMIC DNA]</scope>
    <source>
        <strain evidence="3">CCM 7043</strain>
    </source>
</reference>
<dbReference type="EMBL" id="JBHUCO010000078">
    <property type="protein sequence ID" value="MFD1524230.1"/>
    <property type="molecule type" value="Genomic_DNA"/>
</dbReference>
<gene>
    <name evidence="2" type="ORF">ACFSJD_42550</name>
</gene>
<accession>A0ABW4FBM8</accession>
<comment type="caution">
    <text evidence="2">The sequence shown here is derived from an EMBL/GenBank/DDBJ whole genome shotgun (WGS) entry which is preliminary data.</text>
</comment>
<dbReference type="Pfam" id="PF22157">
    <property type="entry name" value="SupH-like_C"/>
    <property type="match status" value="1"/>
</dbReference>
<dbReference type="PANTHER" id="PTHR10357:SF219">
    <property type="entry name" value="MALTOSE ALPHA-D-GLUCOSYLTRANSFERASE"/>
    <property type="match status" value="1"/>
</dbReference>
<dbReference type="Pfam" id="PF00128">
    <property type="entry name" value="Alpha-amylase"/>
    <property type="match status" value="1"/>
</dbReference>
<dbReference type="CDD" id="cd11334">
    <property type="entry name" value="AmyAc_TreS"/>
    <property type="match status" value="1"/>
</dbReference>
<proteinExistence type="predicted"/>
<dbReference type="PANTHER" id="PTHR10357">
    <property type="entry name" value="ALPHA-AMYLASE FAMILY MEMBER"/>
    <property type="match status" value="1"/>
</dbReference>
<dbReference type="InterPro" id="IPR045857">
    <property type="entry name" value="O16G_dom_2"/>
</dbReference>
<name>A0ABW4FBM8_9PSEU</name>